<dbReference type="SUPFAM" id="SSF54001">
    <property type="entry name" value="Cysteine proteinases"/>
    <property type="match status" value="1"/>
</dbReference>
<feature type="chain" id="PRO_5032945769" evidence="1">
    <location>
        <begin position="25"/>
        <end position="250"/>
    </location>
</feature>
<protein>
    <submittedName>
        <fullName evidence="2">Uncharacterized protein YycO</fullName>
    </submittedName>
</protein>
<dbReference type="Proteomes" id="UP000579647">
    <property type="component" value="Unassembled WGS sequence"/>
</dbReference>
<gene>
    <name evidence="2" type="ORF">HNR07_004121</name>
</gene>
<dbReference type="AlphaFoldDB" id="A0A840WA29"/>
<dbReference type="EMBL" id="JACHDO010000001">
    <property type="protein sequence ID" value="MBB5492984.1"/>
    <property type="molecule type" value="Genomic_DNA"/>
</dbReference>
<dbReference type="RefSeq" id="WP_184366320.1">
    <property type="nucleotide sequence ID" value="NZ_BAAAKM010000032.1"/>
</dbReference>
<evidence type="ECO:0000313" key="2">
    <source>
        <dbReference type="EMBL" id="MBB5492984.1"/>
    </source>
</evidence>
<dbReference type="InterPro" id="IPR038765">
    <property type="entry name" value="Papain-like_cys_pep_sf"/>
</dbReference>
<name>A0A840WA29_9ACTN</name>
<feature type="signal peptide" evidence="1">
    <location>
        <begin position="1"/>
        <end position="24"/>
    </location>
</feature>
<organism evidence="2 3">
    <name type="scientific">Nocardiopsis metallicus</name>
    <dbReference type="NCBI Taxonomy" id="179819"/>
    <lineage>
        <taxon>Bacteria</taxon>
        <taxon>Bacillati</taxon>
        <taxon>Actinomycetota</taxon>
        <taxon>Actinomycetes</taxon>
        <taxon>Streptosporangiales</taxon>
        <taxon>Nocardiopsidaceae</taxon>
        <taxon>Nocardiopsis</taxon>
    </lineage>
</organism>
<reference evidence="2 3" key="1">
    <citation type="submission" date="2020-08" db="EMBL/GenBank/DDBJ databases">
        <title>Sequencing the genomes of 1000 actinobacteria strains.</title>
        <authorList>
            <person name="Klenk H.-P."/>
        </authorList>
    </citation>
    <scope>NUCLEOTIDE SEQUENCE [LARGE SCALE GENOMIC DNA]</scope>
    <source>
        <strain evidence="2 3">DSM 44598</strain>
    </source>
</reference>
<keyword evidence="3" id="KW-1185">Reference proteome</keyword>
<dbReference type="Gene3D" id="3.90.1720.10">
    <property type="entry name" value="endopeptidase domain like (from Nostoc punctiforme)"/>
    <property type="match status" value="1"/>
</dbReference>
<evidence type="ECO:0000256" key="1">
    <source>
        <dbReference type="SAM" id="SignalP"/>
    </source>
</evidence>
<sequence>MKRALFSAGLALALVVASSSAAWADVATVSEQNLTEIVELQPGVSAEEMAEAISDFAAEDGLTEEEASEIVLAELRHQEVLAEEEAAEAGLPGGEMGTMSVGKGANKLPAATRKGDLFYTPNTIKTGHVGIFHSKTYIVESIPGTKVQKIHHRNRLVYKNAVMQYVKTTQAKRDSAADWANSRVGKDKYSANFATNRKTGHTGAKNCSKLVWSAYLLKSGLDIDSDKGAGVYPRDIRNSSHTVSYKTLKW</sequence>
<evidence type="ECO:0000313" key="3">
    <source>
        <dbReference type="Proteomes" id="UP000579647"/>
    </source>
</evidence>
<comment type="caution">
    <text evidence="2">The sequence shown here is derived from an EMBL/GenBank/DDBJ whole genome shotgun (WGS) entry which is preliminary data.</text>
</comment>
<proteinExistence type="predicted"/>
<accession>A0A840WA29</accession>
<keyword evidence="1" id="KW-0732">Signal</keyword>